<accession>A0A2I2KV01</accession>
<dbReference type="AlphaFoldDB" id="A0A2I2KV01"/>
<name>A0A2I2KV01_9ACTN</name>
<protein>
    <submittedName>
        <fullName evidence="1">Uncharacterized protein</fullName>
    </submittedName>
</protein>
<reference evidence="1 2" key="1">
    <citation type="submission" date="2017-06" db="EMBL/GenBank/DDBJ databases">
        <authorList>
            <person name="Kim H.J."/>
            <person name="Triplett B.A."/>
        </authorList>
    </citation>
    <scope>NUCLEOTIDE SEQUENCE [LARGE SCALE GENOMIC DNA]</scope>
    <source>
        <strain evidence="1">FRACA_ARgP5</strain>
    </source>
</reference>
<sequence length="317" mass="34197">MDGVELIGGALRDRYGLSDAARTAATISREIARADPDPLTLTELDDRLHRYATTLFNTPHTVLLGPIVGDWRRVQDALGRRLSPDVHRELTRAAGYLSFYLGILSADSGETTSARRFATLSTQFAGQLDDRLLTGTAHSLDAVIAYLDGRLETARDAIARAAAVHHPYLHAWAAGLAVSIAATAGDQQTLDDALARLRERPYIRGLRHPGWPAFDQGREACIVADAMSRLHVPGARSAAQRAVRLTLPGTVSHGWALGALAATLIHEDPRAAGRLLDEMVAIGDVAPSRLLANRVHEILLLITTPPIDHAPRTADII</sequence>
<keyword evidence="2" id="KW-1185">Reference proteome</keyword>
<dbReference type="Proteomes" id="UP000234331">
    <property type="component" value="Unassembled WGS sequence"/>
</dbReference>
<gene>
    <name evidence="1" type="ORF">FRACA_3390003</name>
</gene>
<proteinExistence type="predicted"/>
<dbReference type="EMBL" id="FZMO01000267">
    <property type="protein sequence ID" value="SNQ49485.1"/>
    <property type="molecule type" value="Genomic_DNA"/>
</dbReference>
<evidence type="ECO:0000313" key="2">
    <source>
        <dbReference type="Proteomes" id="UP000234331"/>
    </source>
</evidence>
<evidence type="ECO:0000313" key="1">
    <source>
        <dbReference type="EMBL" id="SNQ49485.1"/>
    </source>
</evidence>
<dbReference type="RefSeq" id="WP_165818480.1">
    <property type="nucleotide sequence ID" value="NZ_FZMO01000267.1"/>
</dbReference>
<organism evidence="1 2">
    <name type="scientific">Frankia canadensis</name>
    <dbReference type="NCBI Taxonomy" id="1836972"/>
    <lineage>
        <taxon>Bacteria</taxon>
        <taxon>Bacillati</taxon>
        <taxon>Actinomycetota</taxon>
        <taxon>Actinomycetes</taxon>
        <taxon>Frankiales</taxon>
        <taxon>Frankiaceae</taxon>
        <taxon>Frankia</taxon>
    </lineage>
</organism>